<evidence type="ECO:0000256" key="3">
    <source>
        <dbReference type="ARBA" id="ARBA00022737"/>
    </source>
</evidence>
<evidence type="ECO:0000259" key="4">
    <source>
        <dbReference type="Pfam" id="PF08263"/>
    </source>
</evidence>
<dbReference type="EMBL" id="VEPZ02000899">
    <property type="protein sequence ID" value="KAE8712236.1"/>
    <property type="molecule type" value="Genomic_DNA"/>
</dbReference>
<dbReference type="InterPro" id="IPR032675">
    <property type="entry name" value="LRR_dom_sf"/>
</dbReference>
<dbReference type="Pfam" id="PF08263">
    <property type="entry name" value="LRRNT_2"/>
    <property type="match status" value="1"/>
</dbReference>
<comment type="caution">
    <text evidence="5">The sequence shown here is derived from an EMBL/GenBank/DDBJ whole genome shotgun (WGS) entry which is preliminary data.</text>
</comment>
<dbReference type="Proteomes" id="UP000436088">
    <property type="component" value="Unassembled WGS sequence"/>
</dbReference>
<feature type="domain" description="Leucine-rich repeat-containing N-terminal plant-type" evidence="4">
    <location>
        <begin position="94"/>
        <end position="129"/>
    </location>
</feature>
<reference evidence="5" key="1">
    <citation type="submission" date="2019-09" db="EMBL/GenBank/DDBJ databases">
        <title>Draft genome information of white flower Hibiscus syriacus.</title>
        <authorList>
            <person name="Kim Y.-M."/>
        </authorList>
    </citation>
    <scope>NUCLEOTIDE SEQUENCE [LARGE SCALE GENOMIC DNA]</scope>
    <source>
        <strain evidence="5">YM2019G1</strain>
    </source>
</reference>
<keyword evidence="1" id="KW-0433">Leucine-rich repeat</keyword>
<accession>A0A6A3B625</accession>
<gene>
    <name evidence="5" type="ORF">F3Y22_tig00110259pilonHSYRG00009</name>
</gene>
<keyword evidence="3" id="KW-0677">Repeat</keyword>
<name>A0A6A3B625_HIBSY</name>
<proteinExistence type="predicted"/>
<keyword evidence="2" id="KW-0732">Signal</keyword>
<evidence type="ECO:0000256" key="1">
    <source>
        <dbReference type="ARBA" id="ARBA00022614"/>
    </source>
</evidence>
<evidence type="ECO:0000313" key="6">
    <source>
        <dbReference type="Proteomes" id="UP000436088"/>
    </source>
</evidence>
<organism evidence="5 6">
    <name type="scientific">Hibiscus syriacus</name>
    <name type="common">Rose of Sharon</name>
    <dbReference type="NCBI Taxonomy" id="106335"/>
    <lineage>
        <taxon>Eukaryota</taxon>
        <taxon>Viridiplantae</taxon>
        <taxon>Streptophyta</taxon>
        <taxon>Embryophyta</taxon>
        <taxon>Tracheophyta</taxon>
        <taxon>Spermatophyta</taxon>
        <taxon>Magnoliopsida</taxon>
        <taxon>eudicotyledons</taxon>
        <taxon>Gunneridae</taxon>
        <taxon>Pentapetalae</taxon>
        <taxon>rosids</taxon>
        <taxon>malvids</taxon>
        <taxon>Malvales</taxon>
        <taxon>Malvaceae</taxon>
        <taxon>Malvoideae</taxon>
        <taxon>Hibiscus</taxon>
    </lineage>
</organism>
<keyword evidence="6" id="KW-1185">Reference proteome</keyword>
<sequence length="252" mass="28431">MTTMGFVRKNSQQPSPSPSSFITLSGVLGKPPGLRMLFLQAKRYPHLHLLPFFPHSFYYKKRLESCEDGDEKRRMPIVPLPVVELSPPAPCCVSALVAVKKQLLDPLNHLRNWNRGDPCTSNWTGIECSDHPGNDGYFMLRSSTEYEFSGTLVPELGQLSRLIIVEYTLGDRTNFYLGTPTLEWKQLNSSLPDELGYLSKLNRFQIDENNLSGQIPKAYANLSSGNIFTSKIHSVAKFPLLEYPVCFTCKII</sequence>
<dbReference type="AlphaFoldDB" id="A0A6A3B625"/>
<dbReference type="Gene3D" id="3.80.10.10">
    <property type="entry name" value="Ribonuclease Inhibitor"/>
    <property type="match status" value="1"/>
</dbReference>
<evidence type="ECO:0000313" key="5">
    <source>
        <dbReference type="EMBL" id="KAE8712236.1"/>
    </source>
</evidence>
<evidence type="ECO:0000256" key="2">
    <source>
        <dbReference type="ARBA" id="ARBA00022729"/>
    </source>
</evidence>
<protein>
    <recommendedName>
        <fullName evidence="4">Leucine-rich repeat-containing N-terminal plant-type domain-containing protein</fullName>
    </recommendedName>
</protein>
<dbReference type="SUPFAM" id="SSF52058">
    <property type="entry name" value="L domain-like"/>
    <property type="match status" value="1"/>
</dbReference>
<dbReference type="PANTHER" id="PTHR47988">
    <property type="entry name" value="SOMATIC EMBRYOGENESIS RECEPTOR KINASE 1"/>
    <property type="match status" value="1"/>
</dbReference>
<dbReference type="InterPro" id="IPR013210">
    <property type="entry name" value="LRR_N_plant-typ"/>
</dbReference>